<accession>A0ACC1QWK5</accession>
<comment type="caution">
    <text evidence="1">The sequence shown here is derived from an EMBL/GenBank/DDBJ whole genome shotgun (WGS) entry which is preliminary data.</text>
</comment>
<sequence>MPPAASPVDTEAQNQTAESERWPVQDEGFVAWAQVVGAHLTVVNSWGYVSAFGVFQTYYGQLLPQSASQISWIGSTQVFMLFFVGTFSGRAADAGLFKVTWSAGAILTIIGIFASSFCARYWQLFLSQGICMGVGCGLMFCPVVSLLPTYFSRHRCLAVGLAGTGSATGGLVFPAIVSRLLPKIGFPWTMRILGFLTLAMLVPSWLLMKQRIEPRKSGPIVEWAAFKDKTYALFSVGMFLNFWGLYVAFFYISSFAKQIAGFSQQQAVDLLMIMNAAGVVSRIGPSYLADRYTGPMNLMIPSALCSGIMMLVWICVSDKNGLYVFVVFYGMFAAAFQGLFPATLASICTDMKTLGTRIGMVMTIISFASLTGPPIAGSLLAIGNGSYLYVQLFAGLTMIVGTAAVILVRTFQYGTSVKVRA</sequence>
<proteinExistence type="predicted"/>
<dbReference type="Proteomes" id="UP001148737">
    <property type="component" value="Unassembled WGS sequence"/>
</dbReference>
<evidence type="ECO:0000313" key="1">
    <source>
        <dbReference type="EMBL" id="KAJ3493233.1"/>
    </source>
</evidence>
<reference evidence="1" key="1">
    <citation type="submission" date="2022-07" db="EMBL/GenBank/DDBJ databases">
        <title>Genome Sequence of Lecanicillium saksenae.</title>
        <authorList>
            <person name="Buettner E."/>
        </authorList>
    </citation>
    <scope>NUCLEOTIDE SEQUENCE</scope>
    <source>
        <strain evidence="1">VT-O1</strain>
    </source>
</reference>
<name>A0ACC1QWK5_9HYPO</name>
<evidence type="ECO:0000313" key="2">
    <source>
        <dbReference type="Proteomes" id="UP001148737"/>
    </source>
</evidence>
<gene>
    <name evidence="1" type="ORF">NLG97_g4866</name>
</gene>
<organism evidence="1 2">
    <name type="scientific">Lecanicillium saksenae</name>
    <dbReference type="NCBI Taxonomy" id="468837"/>
    <lineage>
        <taxon>Eukaryota</taxon>
        <taxon>Fungi</taxon>
        <taxon>Dikarya</taxon>
        <taxon>Ascomycota</taxon>
        <taxon>Pezizomycotina</taxon>
        <taxon>Sordariomycetes</taxon>
        <taxon>Hypocreomycetidae</taxon>
        <taxon>Hypocreales</taxon>
        <taxon>Cordycipitaceae</taxon>
        <taxon>Lecanicillium</taxon>
    </lineage>
</organism>
<dbReference type="EMBL" id="JANAKD010000509">
    <property type="protein sequence ID" value="KAJ3493233.1"/>
    <property type="molecule type" value="Genomic_DNA"/>
</dbReference>
<keyword evidence="2" id="KW-1185">Reference proteome</keyword>
<protein>
    <submittedName>
        <fullName evidence="1">Uncharacterized protein</fullName>
    </submittedName>
</protein>